<dbReference type="Proteomes" id="UP001055439">
    <property type="component" value="Chromosome 2"/>
</dbReference>
<dbReference type="EMBL" id="CP097504">
    <property type="protein sequence ID" value="URD89827.1"/>
    <property type="molecule type" value="Genomic_DNA"/>
</dbReference>
<evidence type="ECO:0000256" key="1">
    <source>
        <dbReference type="SAM" id="MobiDB-lite"/>
    </source>
</evidence>
<feature type="region of interest" description="Disordered" evidence="1">
    <location>
        <begin position="54"/>
        <end position="83"/>
    </location>
</feature>
<keyword evidence="3" id="KW-1185">Reference proteome</keyword>
<sequence>MDALLGSEQGSAEEREGDRRRTNGAVAAAAAEAPFKLRLDETTTLFAGTCEHRRAPNAPAVPGFSWPPSHRRREATPQESDAIQNPSLLRFLCPCPRESKPRKIAPFIAWVGGAAAAGIGGATAEALPCFVERGGGVSHAAVAGEGSGGGAVGPPSRRARKPPRPPPDRDDGVAGQGHGRPGDGCRPQRPAREGGCGPGEERDVRRFAASGGRRVGLRGPGPGRAGAGVPVVPLSPGVSGAPPLPPPLPLRRLRRGRRGLRLMPGLPLCHNW</sequence>
<evidence type="ECO:0000313" key="3">
    <source>
        <dbReference type="Proteomes" id="UP001055439"/>
    </source>
</evidence>
<feature type="region of interest" description="Disordered" evidence="1">
    <location>
        <begin position="141"/>
        <end position="203"/>
    </location>
</feature>
<feature type="region of interest" description="Disordered" evidence="1">
    <location>
        <begin position="1"/>
        <end position="27"/>
    </location>
</feature>
<accession>A0A9E7F713</accession>
<dbReference type="AlphaFoldDB" id="A0A9E7F713"/>
<organism evidence="2 3">
    <name type="scientific">Musa troglodytarum</name>
    <name type="common">fe'i banana</name>
    <dbReference type="NCBI Taxonomy" id="320322"/>
    <lineage>
        <taxon>Eukaryota</taxon>
        <taxon>Viridiplantae</taxon>
        <taxon>Streptophyta</taxon>
        <taxon>Embryophyta</taxon>
        <taxon>Tracheophyta</taxon>
        <taxon>Spermatophyta</taxon>
        <taxon>Magnoliopsida</taxon>
        <taxon>Liliopsida</taxon>
        <taxon>Zingiberales</taxon>
        <taxon>Musaceae</taxon>
        <taxon>Musa</taxon>
    </lineage>
</organism>
<gene>
    <name evidence="2" type="ORF">MUK42_29859</name>
</gene>
<name>A0A9E7F713_9LILI</name>
<evidence type="ECO:0000313" key="2">
    <source>
        <dbReference type="EMBL" id="URD89827.1"/>
    </source>
</evidence>
<protein>
    <submittedName>
        <fullName evidence="2">Uncharacterized protein</fullName>
    </submittedName>
</protein>
<feature type="compositionally biased region" description="Basic and acidic residues" evidence="1">
    <location>
        <begin position="12"/>
        <end position="21"/>
    </location>
</feature>
<reference evidence="2" key="1">
    <citation type="submission" date="2022-05" db="EMBL/GenBank/DDBJ databases">
        <title>The Musa troglodytarum L. genome provides insights into the mechanism of non-climacteric behaviour and enrichment of carotenoids.</title>
        <authorList>
            <person name="Wang J."/>
        </authorList>
    </citation>
    <scope>NUCLEOTIDE SEQUENCE</scope>
    <source>
        <tissue evidence="2">Leaf</tissue>
    </source>
</reference>
<dbReference type="OrthoDB" id="1711136at2759"/>
<proteinExistence type="predicted"/>